<dbReference type="AlphaFoldDB" id="A0A7W6LCX1"/>
<evidence type="ECO:0000256" key="11">
    <source>
        <dbReference type="NCBIfam" id="TIGR00215"/>
    </source>
</evidence>
<dbReference type="RefSeq" id="WP_165135843.1">
    <property type="nucleotide sequence ID" value="NZ_CP049250.1"/>
</dbReference>
<evidence type="ECO:0000256" key="3">
    <source>
        <dbReference type="ARBA" id="ARBA00012687"/>
    </source>
</evidence>
<keyword evidence="5" id="KW-0444">Lipid biosynthesis</keyword>
<dbReference type="Pfam" id="PF02684">
    <property type="entry name" value="LpxB"/>
    <property type="match status" value="1"/>
</dbReference>
<comment type="function">
    <text evidence="1">Condensation of UDP-2,3-diacylglucosamine and 2,3-diacylglucosamine-1-phosphate to form lipid A disaccharide, a precursor of lipid A, a phosphorylated glycolipid that anchors the lipopolysaccharide to the outer membrane of the cell.</text>
</comment>
<organism evidence="12 13">
    <name type="scientific">Rhizobium rhizoryzae</name>
    <dbReference type="NCBI Taxonomy" id="451876"/>
    <lineage>
        <taxon>Bacteria</taxon>
        <taxon>Pseudomonadati</taxon>
        <taxon>Pseudomonadota</taxon>
        <taxon>Alphaproteobacteria</taxon>
        <taxon>Hyphomicrobiales</taxon>
        <taxon>Rhizobiaceae</taxon>
        <taxon>Rhizobium/Agrobacterium group</taxon>
        <taxon>Rhizobium</taxon>
    </lineage>
</organism>
<dbReference type="GO" id="GO:0016020">
    <property type="term" value="C:membrane"/>
    <property type="evidence" value="ECO:0007669"/>
    <property type="project" value="GOC"/>
</dbReference>
<dbReference type="EMBL" id="JACIEC010000001">
    <property type="protein sequence ID" value="MBB4142070.1"/>
    <property type="molecule type" value="Genomic_DNA"/>
</dbReference>
<evidence type="ECO:0000256" key="7">
    <source>
        <dbReference type="ARBA" id="ARBA00022676"/>
    </source>
</evidence>
<dbReference type="GO" id="GO:0005543">
    <property type="term" value="F:phospholipid binding"/>
    <property type="evidence" value="ECO:0007669"/>
    <property type="project" value="TreeGrafter"/>
</dbReference>
<comment type="similarity">
    <text evidence="2">Belongs to the LpxB family.</text>
</comment>
<keyword evidence="9" id="KW-0443">Lipid metabolism</keyword>
<dbReference type="SUPFAM" id="SSF53756">
    <property type="entry name" value="UDP-Glycosyltransferase/glycogen phosphorylase"/>
    <property type="match status" value="1"/>
</dbReference>
<evidence type="ECO:0000256" key="5">
    <source>
        <dbReference type="ARBA" id="ARBA00022516"/>
    </source>
</evidence>
<reference evidence="12 13" key="1">
    <citation type="submission" date="2020-08" db="EMBL/GenBank/DDBJ databases">
        <title>Genomic Encyclopedia of Type Strains, Phase IV (KMG-IV): sequencing the most valuable type-strain genomes for metagenomic binning, comparative biology and taxonomic classification.</title>
        <authorList>
            <person name="Goeker M."/>
        </authorList>
    </citation>
    <scope>NUCLEOTIDE SEQUENCE [LARGE SCALE GENOMIC DNA]</scope>
    <source>
        <strain evidence="12 13">DSM 29514</strain>
    </source>
</reference>
<sequence length="396" mass="43541">MNGRELKVAVVAGEVSGDLLAADLMHYLRAEHGGTIELVGVGGDALEAQGLRSFFDYSELSIMGITQVLKRLPQLLRRIRQTADRIAEARPDLLVIVDSPDFTHRVAKHVRAKLPGLPIVNYVCPSVWAWKEYRAKAMLGYVDHVLAVLPFEPQEMVRLGGPKTTFIGHRLTADPNVKRVREQRQILAENQVTGHGSGPCVLLLPGSRSTEIKGLMPILKDTADLIRSRNPSATFLLPTVSRQHALVESLLAGWSVKPTVTRTPQEKWDAFAKADMALAASGTVTLELALCGVPTVSMYKTDLLMQLFLSRIKVWSAALPNLIADKPVIPEHLNDLLRPGYFARWAEVLSRDTPQLRAMQSGFDEVWAKLATDTPPGLAGARVVLDLLAKQNKLPV</sequence>
<dbReference type="GO" id="GO:0008915">
    <property type="term" value="F:lipid-A-disaccharide synthase activity"/>
    <property type="evidence" value="ECO:0007669"/>
    <property type="project" value="UniProtKB-UniRule"/>
</dbReference>
<evidence type="ECO:0000313" key="13">
    <source>
        <dbReference type="Proteomes" id="UP000519897"/>
    </source>
</evidence>
<accession>A0A7W6LCX1</accession>
<evidence type="ECO:0000256" key="8">
    <source>
        <dbReference type="ARBA" id="ARBA00022679"/>
    </source>
</evidence>
<evidence type="ECO:0000256" key="10">
    <source>
        <dbReference type="ARBA" id="ARBA00048975"/>
    </source>
</evidence>
<keyword evidence="8 12" id="KW-0808">Transferase</keyword>
<dbReference type="Proteomes" id="UP000519897">
    <property type="component" value="Unassembled WGS sequence"/>
</dbReference>
<evidence type="ECO:0000256" key="2">
    <source>
        <dbReference type="ARBA" id="ARBA00007868"/>
    </source>
</evidence>
<dbReference type="InterPro" id="IPR003835">
    <property type="entry name" value="Glyco_trans_19"/>
</dbReference>
<keyword evidence="13" id="KW-1185">Reference proteome</keyword>
<protein>
    <recommendedName>
        <fullName evidence="4 11">Lipid-A-disaccharide synthase</fullName>
        <ecNumber evidence="3 11">2.4.1.182</ecNumber>
    </recommendedName>
</protein>
<gene>
    <name evidence="12" type="ORF">GGQ72_000569</name>
</gene>
<evidence type="ECO:0000256" key="6">
    <source>
        <dbReference type="ARBA" id="ARBA00022556"/>
    </source>
</evidence>
<keyword evidence="6" id="KW-0441">Lipid A biosynthesis</keyword>
<evidence type="ECO:0000313" key="12">
    <source>
        <dbReference type="EMBL" id="MBB4142070.1"/>
    </source>
</evidence>
<evidence type="ECO:0000256" key="9">
    <source>
        <dbReference type="ARBA" id="ARBA00023098"/>
    </source>
</evidence>
<dbReference type="PANTHER" id="PTHR30372">
    <property type="entry name" value="LIPID-A-DISACCHARIDE SYNTHASE"/>
    <property type="match status" value="1"/>
</dbReference>
<evidence type="ECO:0000256" key="1">
    <source>
        <dbReference type="ARBA" id="ARBA00002056"/>
    </source>
</evidence>
<proteinExistence type="inferred from homology"/>
<dbReference type="GO" id="GO:0009245">
    <property type="term" value="P:lipid A biosynthetic process"/>
    <property type="evidence" value="ECO:0007669"/>
    <property type="project" value="UniProtKB-UniRule"/>
</dbReference>
<name>A0A7W6LCX1_9HYPH</name>
<dbReference type="EC" id="2.4.1.182" evidence="3 11"/>
<keyword evidence="7 12" id="KW-0328">Glycosyltransferase</keyword>
<dbReference type="NCBIfam" id="TIGR00215">
    <property type="entry name" value="lpxB"/>
    <property type="match status" value="1"/>
</dbReference>
<evidence type="ECO:0000256" key="4">
    <source>
        <dbReference type="ARBA" id="ARBA00020902"/>
    </source>
</evidence>
<comment type="caution">
    <text evidence="12">The sequence shown here is derived from an EMBL/GenBank/DDBJ whole genome shotgun (WGS) entry which is preliminary data.</text>
</comment>
<dbReference type="PANTHER" id="PTHR30372:SF4">
    <property type="entry name" value="LIPID-A-DISACCHARIDE SYNTHASE, MITOCHONDRIAL-RELATED"/>
    <property type="match status" value="1"/>
</dbReference>
<comment type="catalytic activity">
    <reaction evidence="10">
        <text>a lipid X + a UDP-2-N,3-O-bis[(3R)-3-hydroxyacyl]-alpha-D-glucosamine = a lipid A disaccharide + UDP + H(+)</text>
        <dbReference type="Rhea" id="RHEA:67828"/>
        <dbReference type="ChEBI" id="CHEBI:15378"/>
        <dbReference type="ChEBI" id="CHEBI:58223"/>
        <dbReference type="ChEBI" id="CHEBI:137748"/>
        <dbReference type="ChEBI" id="CHEBI:176338"/>
        <dbReference type="ChEBI" id="CHEBI:176343"/>
        <dbReference type="EC" id="2.4.1.182"/>
    </reaction>
</comment>